<gene>
    <name evidence="2" type="ORF">B0H16DRAFT_1720820</name>
</gene>
<sequence>MGDPPPPPAGLRTRDVVYAPVHCPAAGSVLGMRAEVWVRVPGVDVGAGGAAPTYVPAYLPTQREERQEQVRASTHSSTHTTRITPRPASYRVHTPPSPPTLLPPLFPTTQLATHPYLCMRRSTRSPQANSSSGSGSSGGTPARYVAALKWEEAALEALAVAGLLDAGVVGTKREWLRSWAWRYPGVSGW</sequence>
<evidence type="ECO:0000256" key="1">
    <source>
        <dbReference type="SAM" id="MobiDB-lite"/>
    </source>
</evidence>
<proteinExistence type="predicted"/>
<name>A0AAD7NEJ5_9AGAR</name>
<keyword evidence="3" id="KW-1185">Reference proteome</keyword>
<dbReference type="AlphaFoldDB" id="A0AAD7NEJ5"/>
<reference evidence="2" key="1">
    <citation type="submission" date="2023-03" db="EMBL/GenBank/DDBJ databases">
        <title>Massive genome expansion in bonnet fungi (Mycena s.s.) driven by repeated elements and novel gene families across ecological guilds.</title>
        <authorList>
            <consortium name="Lawrence Berkeley National Laboratory"/>
            <person name="Harder C.B."/>
            <person name="Miyauchi S."/>
            <person name="Viragh M."/>
            <person name="Kuo A."/>
            <person name="Thoen E."/>
            <person name="Andreopoulos B."/>
            <person name="Lu D."/>
            <person name="Skrede I."/>
            <person name="Drula E."/>
            <person name="Henrissat B."/>
            <person name="Morin E."/>
            <person name="Kohler A."/>
            <person name="Barry K."/>
            <person name="LaButti K."/>
            <person name="Morin E."/>
            <person name="Salamov A."/>
            <person name="Lipzen A."/>
            <person name="Mereny Z."/>
            <person name="Hegedus B."/>
            <person name="Baldrian P."/>
            <person name="Stursova M."/>
            <person name="Weitz H."/>
            <person name="Taylor A."/>
            <person name="Grigoriev I.V."/>
            <person name="Nagy L.G."/>
            <person name="Martin F."/>
            <person name="Kauserud H."/>
        </authorList>
    </citation>
    <scope>NUCLEOTIDE SEQUENCE</scope>
    <source>
        <strain evidence="2">CBHHK182m</strain>
    </source>
</reference>
<comment type="caution">
    <text evidence="2">The sequence shown here is derived from an EMBL/GenBank/DDBJ whole genome shotgun (WGS) entry which is preliminary data.</text>
</comment>
<evidence type="ECO:0000313" key="2">
    <source>
        <dbReference type="EMBL" id="KAJ7758735.1"/>
    </source>
</evidence>
<dbReference type="EMBL" id="JARKIB010000041">
    <property type="protein sequence ID" value="KAJ7758735.1"/>
    <property type="molecule type" value="Genomic_DNA"/>
</dbReference>
<dbReference type="Proteomes" id="UP001215598">
    <property type="component" value="Unassembled WGS sequence"/>
</dbReference>
<evidence type="ECO:0000313" key="3">
    <source>
        <dbReference type="Proteomes" id="UP001215598"/>
    </source>
</evidence>
<protein>
    <submittedName>
        <fullName evidence="2">Uncharacterized protein</fullName>
    </submittedName>
</protein>
<feature type="region of interest" description="Disordered" evidence="1">
    <location>
        <begin position="63"/>
        <end position="94"/>
    </location>
</feature>
<accession>A0AAD7NEJ5</accession>
<organism evidence="2 3">
    <name type="scientific">Mycena metata</name>
    <dbReference type="NCBI Taxonomy" id="1033252"/>
    <lineage>
        <taxon>Eukaryota</taxon>
        <taxon>Fungi</taxon>
        <taxon>Dikarya</taxon>
        <taxon>Basidiomycota</taxon>
        <taxon>Agaricomycotina</taxon>
        <taxon>Agaricomycetes</taxon>
        <taxon>Agaricomycetidae</taxon>
        <taxon>Agaricales</taxon>
        <taxon>Marasmiineae</taxon>
        <taxon>Mycenaceae</taxon>
        <taxon>Mycena</taxon>
    </lineage>
</organism>